<evidence type="ECO:0000313" key="2">
    <source>
        <dbReference type="Proteomes" id="UP000199337"/>
    </source>
</evidence>
<evidence type="ECO:0000313" key="1">
    <source>
        <dbReference type="EMBL" id="SFG09579.1"/>
    </source>
</evidence>
<keyword evidence="2" id="KW-1185">Reference proteome</keyword>
<dbReference type="EMBL" id="FOOX01000002">
    <property type="protein sequence ID" value="SFG09579.1"/>
    <property type="molecule type" value="Genomic_DNA"/>
</dbReference>
<name>A0A1I2P3D0_9FIRM</name>
<dbReference type="AlphaFoldDB" id="A0A1I2P3D0"/>
<reference evidence="2" key="1">
    <citation type="submission" date="2016-10" db="EMBL/GenBank/DDBJ databases">
        <authorList>
            <person name="Varghese N."/>
            <person name="Submissions S."/>
        </authorList>
    </citation>
    <scope>NUCLEOTIDE SEQUENCE [LARGE SCALE GENOMIC DNA]</scope>
    <source>
        <strain evidence="2">DSM 17038</strain>
    </source>
</reference>
<sequence>MPDNNELVNMLRAVIQEEMQSVRQEVRTIVQEELKPVSERLAALETGQQVRT</sequence>
<organism evidence="1 2">
    <name type="scientific">Desulfotruncus arcticus DSM 17038</name>
    <dbReference type="NCBI Taxonomy" id="1121424"/>
    <lineage>
        <taxon>Bacteria</taxon>
        <taxon>Bacillati</taxon>
        <taxon>Bacillota</taxon>
        <taxon>Clostridia</taxon>
        <taxon>Eubacteriales</taxon>
        <taxon>Desulfallaceae</taxon>
        <taxon>Desulfotruncus</taxon>
    </lineage>
</organism>
<feature type="non-terminal residue" evidence="1">
    <location>
        <position position="52"/>
    </location>
</feature>
<proteinExistence type="predicted"/>
<gene>
    <name evidence="1" type="ORF">SAMN05660649_00655</name>
</gene>
<accession>A0A1I2P3D0</accession>
<dbReference type="Proteomes" id="UP000199337">
    <property type="component" value="Unassembled WGS sequence"/>
</dbReference>
<protein>
    <submittedName>
        <fullName evidence="1">Uncharacterized protein</fullName>
    </submittedName>
</protein>